<proteinExistence type="inferred from homology"/>
<evidence type="ECO:0000256" key="4">
    <source>
        <dbReference type="ARBA" id="ARBA00022825"/>
    </source>
</evidence>
<evidence type="ECO:0000256" key="1">
    <source>
        <dbReference type="ARBA" id="ARBA00006534"/>
    </source>
</evidence>
<accession>A0A544TGG6</accession>
<evidence type="ECO:0000313" key="5">
    <source>
        <dbReference type="EMBL" id="TQR16544.1"/>
    </source>
</evidence>
<keyword evidence="2" id="KW-0645">Protease</keyword>
<dbReference type="GO" id="GO:0008236">
    <property type="term" value="F:serine-type peptidase activity"/>
    <property type="evidence" value="ECO:0007669"/>
    <property type="project" value="UniProtKB-KW"/>
</dbReference>
<dbReference type="GO" id="GO:0006508">
    <property type="term" value="P:proteolysis"/>
    <property type="evidence" value="ECO:0007669"/>
    <property type="project" value="UniProtKB-KW"/>
</dbReference>
<comment type="caution">
    <text evidence="5">The sequence shown here is derived from an EMBL/GenBank/DDBJ whole genome shotgun (WGS) entry which is preliminary data.</text>
</comment>
<reference evidence="5 6" key="1">
    <citation type="submission" date="2019-05" db="EMBL/GenBank/DDBJ databases">
        <title>Psychrobacillus vulpis sp. nov., a new species isolated from feces of a red fox that inhabits in The Tablas de Daimiel Natural Park, Albacete, Spain.</title>
        <authorList>
            <person name="Rodriguez M."/>
            <person name="Reina J.C."/>
            <person name="Bejar V."/>
            <person name="Llamas I."/>
        </authorList>
    </citation>
    <scope>NUCLEOTIDE SEQUENCE [LARGE SCALE GENOMIC DNA]</scope>
    <source>
        <strain evidence="5 6">NHI-2</strain>
    </source>
</reference>
<name>A0A544TGG6_9BACI</name>
<keyword evidence="6" id="KW-1185">Reference proteome</keyword>
<protein>
    <submittedName>
        <fullName evidence="5">Peptidase E</fullName>
    </submittedName>
</protein>
<dbReference type="InterPro" id="IPR005320">
    <property type="entry name" value="Peptidase_S51"/>
</dbReference>
<evidence type="ECO:0000313" key="6">
    <source>
        <dbReference type="Proteomes" id="UP000318937"/>
    </source>
</evidence>
<sequence>MRQIIAMGGGGFSMEPENPLLDRYILKQSSKKRPKICFIGTASGDADSYIEKFYHFFQQEVCEPTHLSLFKPPTRDIQKFILEQDILYVGGGNTKNLMVLWKEWELDIAIRQAYNNGTILSGISAGSLCWFEEGVTDSYGDELEPISCLGLISGSNCPHYDGEEDRRPVYQKFIEEGIIGAGYAADDGVALHFVNEKLKDVVSSRPQANGYHVDTGIETKLSTTYLGTEHQ</sequence>
<evidence type="ECO:0000256" key="2">
    <source>
        <dbReference type="ARBA" id="ARBA00022670"/>
    </source>
</evidence>
<gene>
    <name evidence="5" type="ORF">FG383_06340</name>
</gene>
<keyword evidence="3" id="KW-0378">Hydrolase</keyword>
<dbReference type="RefSeq" id="WP_142606080.1">
    <property type="nucleotide sequence ID" value="NZ_VDGG01000010.1"/>
</dbReference>
<dbReference type="CDD" id="cd03146">
    <property type="entry name" value="GAT1_Peptidase_E"/>
    <property type="match status" value="1"/>
</dbReference>
<keyword evidence="4" id="KW-0720">Serine protease</keyword>
<evidence type="ECO:0000256" key="3">
    <source>
        <dbReference type="ARBA" id="ARBA00022801"/>
    </source>
</evidence>
<dbReference type="PANTHER" id="PTHR20842">
    <property type="entry name" value="PROTEASE S51 ALPHA-ASPARTYL DIPEPTIDASE"/>
    <property type="match status" value="1"/>
</dbReference>
<dbReference type="SUPFAM" id="SSF52317">
    <property type="entry name" value="Class I glutamine amidotransferase-like"/>
    <property type="match status" value="1"/>
</dbReference>
<dbReference type="AlphaFoldDB" id="A0A544TGG6"/>
<dbReference type="Proteomes" id="UP000318937">
    <property type="component" value="Unassembled WGS sequence"/>
</dbReference>
<dbReference type="OrthoDB" id="9778515at2"/>
<dbReference type="EMBL" id="VDGG01000010">
    <property type="protein sequence ID" value="TQR16544.1"/>
    <property type="molecule type" value="Genomic_DNA"/>
</dbReference>
<dbReference type="PANTHER" id="PTHR20842:SF0">
    <property type="entry name" value="ALPHA-ASPARTYL DIPEPTIDASE"/>
    <property type="match status" value="1"/>
</dbReference>
<organism evidence="5 6">
    <name type="scientific">Psychrobacillus soli</name>
    <dbReference type="NCBI Taxonomy" id="1543965"/>
    <lineage>
        <taxon>Bacteria</taxon>
        <taxon>Bacillati</taxon>
        <taxon>Bacillota</taxon>
        <taxon>Bacilli</taxon>
        <taxon>Bacillales</taxon>
        <taxon>Bacillaceae</taxon>
        <taxon>Psychrobacillus</taxon>
    </lineage>
</organism>
<dbReference type="InterPro" id="IPR029062">
    <property type="entry name" value="Class_I_gatase-like"/>
</dbReference>
<dbReference type="Gene3D" id="3.40.50.880">
    <property type="match status" value="1"/>
</dbReference>
<dbReference type="Pfam" id="PF03575">
    <property type="entry name" value="Peptidase_S51"/>
    <property type="match status" value="1"/>
</dbReference>
<comment type="similarity">
    <text evidence="1">Belongs to the peptidase S51 family.</text>
</comment>